<gene>
    <name evidence="6" type="ORF">CLODIP_2_CD12568</name>
</gene>
<evidence type="ECO:0000313" key="7">
    <source>
        <dbReference type="Proteomes" id="UP000494165"/>
    </source>
</evidence>
<dbReference type="OrthoDB" id="8194821at2759"/>
<feature type="transmembrane region" description="Helical" evidence="5">
    <location>
        <begin position="87"/>
        <end position="107"/>
    </location>
</feature>
<keyword evidence="4 5" id="KW-0472">Membrane</keyword>
<feature type="transmembrane region" description="Helical" evidence="5">
    <location>
        <begin position="119"/>
        <end position="141"/>
    </location>
</feature>
<dbReference type="Pfam" id="PF00083">
    <property type="entry name" value="Sugar_tr"/>
    <property type="match status" value="1"/>
</dbReference>
<accession>A0A8S1CVZ8</accession>
<dbReference type="InterPro" id="IPR005828">
    <property type="entry name" value="MFS_sugar_transport-like"/>
</dbReference>
<feature type="transmembrane region" description="Helical" evidence="5">
    <location>
        <begin position="180"/>
        <end position="201"/>
    </location>
</feature>
<evidence type="ECO:0000256" key="1">
    <source>
        <dbReference type="ARBA" id="ARBA00004141"/>
    </source>
</evidence>
<keyword evidence="3 5" id="KW-1133">Transmembrane helix</keyword>
<feature type="transmembrane region" description="Helical" evidence="5">
    <location>
        <begin position="213"/>
        <end position="233"/>
    </location>
</feature>
<keyword evidence="7" id="KW-1185">Reference proteome</keyword>
<feature type="transmembrane region" description="Helical" evidence="5">
    <location>
        <begin position="245"/>
        <end position="264"/>
    </location>
</feature>
<organism evidence="6 7">
    <name type="scientific">Cloeon dipterum</name>
    <dbReference type="NCBI Taxonomy" id="197152"/>
    <lineage>
        <taxon>Eukaryota</taxon>
        <taxon>Metazoa</taxon>
        <taxon>Ecdysozoa</taxon>
        <taxon>Arthropoda</taxon>
        <taxon>Hexapoda</taxon>
        <taxon>Insecta</taxon>
        <taxon>Pterygota</taxon>
        <taxon>Palaeoptera</taxon>
        <taxon>Ephemeroptera</taxon>
        <taxon>Pisciforma</taxon>
        <taxon>Baetidae</taxon>
        <taxon>Cloeon</taxon>
    </lineage>
</organism>
<evidence type="ECO:0000256" key="4">
    <source>
        <dbReference type="ARBA" id="ARBA00023136"/>
    </source>
</evidence>
<keyword evidence="2 5" id="KW-0812">Transmembrane</keyword>
<feature type="transmembrane region" description="Helical" evidence="5">
    <location>
        <begin position="12"/>
        <end position="34"/>
    </location>
</feature>
<reference evidence="6 7" key="1">
    <citation type="submission" date="2020-04" db="EMBL/GenBank/DDBJ databases">
        <authorList>
            <person name="Alioto T."/>
            <person name="Alioto T."/>
            <person name="Gomez Garrido J."/>
        </authorList>
    </citation>
    <scope>NUCLEOTIDE SEQUENCE [LARGE SCALE GENOMIC DNA]</scope>
</reference>
<proteinExistence type="predicted"/>
<dbReference type="PANTHER" id="PTHR24064">
    <property type="entry name" value="SOLUTE CARRIER FAMILY 22 MEMBER"/>
    <property type="match status" value="1"/>
</dbReference>
<dbReference type="SUPFAM" id="SSF103473">
    <property type="entry name" value="MFS general substrate transporter"/>
    <property type="match status" value="1"/>
</dbReference>
<evidence type="ECO:0000313" key="6">
    <source>
        <dbReference type="EMBL" id="CAB3372968.1"/>
    </source>
</evidence>
<dbReference type="GO" id="GO:0022857">
    <property type="term" value="F:transmembrane transporter activity"/>
    <property type="evidence" value="ECO:0007669"/>
    <property type="project" value="InterPro"/>
</dbReference>
<feature type="transmembrane region" description="Helical" evidence="5">
    <location>
        <begin position="148"/>
        <end position="168"/>
    </location>
</feature>
<comment type="subcellular location">
    <subcellularLocation>
        <location evidence="1">Membrane</location>
        <topology evidence="1">Multi-pass membrane protein</topology>
    </subcellularLocation>
</comment>
<dbReference type="AlphaFoldDB" id="A0A8S1CVZ8"/>
<protein>
    <recommendedName>
        <fullName evidence="8">Major facilitator superfamily (MFS) profile domain-containing protein</fullName>
    </recommendedName>
</protein>
<evidence type="ECO:0000256" key="5">
    <source>
        <dbReference type="SAM" id="Phobius"/>
    </source>
</evidence>
<dbReference type="Proteomes" id="UP000494165">
    <property type="component" value="Unassembled WGS sequence"/>
</dbReference>
<dbReference type="GO" id="GO:0016020">
    <property type="term" value="C:membrane"/>
    <property type="evidence" value="ECO:0007669"/>
    <property type="project" value="UniProtKB-SubCell"/>
</dbReference>
<sequence length="317" mass="34186">MSLGWLDAAADSWSTLHLIISVPSILFLVMWCVIPESPRWLIAHGRFESADNLLKFAAACNRRELPLDFTTKKPIASAGCPRQKLPVFKVICLQFMWIGTVVFYYGALLNIKNVGGPTLPIRTTIAGAAEIIGMAIGLFLLLNPKHKFGILSLLLLIGGASCASSFAIPPNESGSTGGWMMLWLAIGGRISVACSLAVISNGSLELLPADKRAVVGTAMVTVARMVLMTAPFLNNLAFYGESITLTFYGCLALIAACGAFCLYVSAEWRVLLGPCNKKEFSPQGESRSKPSEAENVVCVNFNQYCIHDAEFETNIAA</sequence>
<comment type="caution">
    <text evidence="6">The sequence shown here is derived from an EMBL/GenBank/DDBJ whole genome shotgun (WGS) entry which is preliminary data.</text>
</comment>
<dbReference type="Gene3D" id="1.20.1250.20">
    <property type="entry name" value="MFS general substrate transporter like domains"/>
    <property type="match status" value="1"/>
</dbReference>
<name>A0A8S1CVZ8_9INSE</name>
<evidence type="ECO:0000256" key="3">
    <source>
        <dbReference type="ARBA" id="ARBA00022989"/>
    </source>
</evidence>
<dbReference type="InterPro" id="IPR036259">
    <property type="entry name" value="MFS_trans_sf"/>
</dbReference>
<evidence type="ECO:0008006" key="8">
    <source>
        <dbReference type="Google" id="ProtNLM"/>
    </source>
</evidence>
<dbReference type="EMBL" id="CADEPI010000079">
    <property type="protein sequence ID" value="CAB3372968.1"/>
    <property type="molecule type" value="Genomic_DNA"/>
</dbReference>
<evidence type="ECO:0000256" key="2">
    <source>
        <dbReference type="ARBA" id="ARBA00022692"/>
    </source>
</evidence>